<gene>
    <name evidence="1" type="ORF">AKG95_13660</name>
</gene>
<dbReference type="AlphaFoldDB" id="A0A1S1U614"/>
<sequence length="139" mass="14676">MGSVQEEGVIREGVLDDAARAAYAAAYRPDRRTGGGLGSMDAAMCNAQLFEVVYCGAVVGRYALRTVDHANGREIVVVAAAGGLPGVDLVASVLPNIEQQGAGVGADRLTMRTRRPGLVRKLKKQGWVLDAYCMGKNIK</sequence>
<dbReference type="Proteomes" id="UP000179840">
    <property type="component" value="Unassembled WGS sequence"/>
</dbReference>
<protein>
    <submittedName>
        <fullName evidence="1">Uncharacterized protein</fullName>
    </submittedName>
</protein>
<evidence type="ECO:0000313" key="2">
    <source>
        <dbReference type="Proteomes" id="UP000179840"/>
    </source>
</evidence>
<name>A0A1S1U614_9BURK</name>
<dbReference type="EMBL" id="LFKP01000008">
    <property type="protein sequence ID" value="OHV95922.1"/>
    <property type="molecule type" value="Genomic_DNA"/>
</dbReference>
<proteinExistence type="predicted"/>
<evidence type="ECO:0000313" key="1">
    <source>
        <dbReference type="EMBL" id="OHV95922.1"/>
    </source>
</evidence>
<reference evidence="1 2" key="1">
    <citation type="submission" date="2015-06" db="EMBL/GenBank/DDBJ databases">
        <title>Draft genome sequencing of a biphenyl-degrading bacterium, Janthinobacterium lividum MEG1.</title>
        <authorList>
            <person name="Shimodaira J."/>
            <person name="Hatta T."/>
        </authorList>
    </citation>
    <scope>NUCLEOTIDE SEQUENCE [LARGE SCALE GENOMIC DNA]</scope>
    <source>
        <strain evidence="1 2">MEG1</strain>
    </source>
</reference>
<comment type="caution">
    <text evidence="1">The sequence shown here is derived from an EMBL/GenBank/DDBJ whole genome shotgun (WGS) entry which is preliminary data.</text>
</comment>
<accession>A0A1S1U614</accession>
<dbReference type="RefSeq" id="WP_071077390.1">
    <property type="nucleotide sequence ID" value="NZ_LFKP01000008.1"/>
</dbReference>
<organism evidence="1 2">
    <name type="scientific">Janthinobacterium lividum</name>
    <dbReference type="NCBI Taxonomy" id="29581"/>
    <lineage>
        <taxon>Bacteria</taxon>
        <taxon>Pseudomonadati</taxon>
        <taxon>Pseudomonadota</taxon>
        <taxon>Betaproteobacteria</taxon>
        <taxon>Burkholderiales</taxon>
        <taxon>Oxalobacteraceae</taxon>
        <taxon>Janthinobacterium</taxon>
    </lineage>
</organism>